<evidence type="ECO:0000259" key="1">
    <source>
        <dbReference type="PROSITE" id="PS50075"/>
    </source>
</evidence>
<dbReference type="Gene3D" id="1.10.1200.10">
    <property type="entry name" value="ACP-like"/>
    <property type="match status" value="1"/>
</dbReference>
<proteinExistence type="predicted"/>
<comment type="caution">
    <text evidence="2">The sequence shown here is derived from an EMBL/GenBank/DDBJ whole genome shotgun (WGS) entry which is preliminary data.</text>
</comment>
<dbReference type="Pfam" id="PF00550">
    <property type="entry name" value="PP-binding"/>
    <property type="match status" value="1"/>
</dbReference>
<protein>
    <submittedName>
        <fullName evidence="2">Acyl carrier protein</fullName>
    </submittedName>
</protein>
<name>A0A7W5P6Q0_9ACTN</name>
<dbReference type="EMBL" id="JACHZG010000001">
    <property type="protein sequence ID" value="MBB3326091.1"/>
    <property type="molecule type" value="Genomic_DNA"/>
</dbReference>
<sequence>MTATADPSTGSLPEVAEVLVETLGIQDRAATLDASTPLFGEMPELDSLAVLELVSALEDRFGIVVEDEEFGGEIFETLGSLATFVDGKRA</sequence>
<evidence type="ECO:0000313" key="3">
    <source>
        <dbReference type="Proteomes" id="UP000565572"/>
    </source>
</evidence>
<gene>
    <name evidence="2" type="ORF">FHX39_001035</name>
</gene>
<dbReference type="AlphaFoldDB" id="A0A7W5P6Q0"/>
<accession>A0A7W5P6Q0</accession>
<dbReference type="InterPro" id="IPR009081">
    <property type="entry name" value="PP-bd_ACP"/>
</dbReference>
<dbReference type="PROSITE" id="PS50075">
    <property type="entry name" value="CARRIER"/>
    <property type="match status" value="1"/>
</dbReference>
<organism evidence="2 3">
    <name type="scientific">Microlunatus antarcticus</name>
    <dbReference type="NCBI Taxonomy" id="53388"/>
    <lineage>
        <taxon>Bacteria</taxon>
        <taxon>Bacillati</taxon>
        <taxon>Actinomycetota</taxon>
        <taxon>Actinomycetes</taxon>
        <taxon>Propionibacteriales</taxon>
        <taxon>Propionibacteriaceae</taxon>
        <taxon>Microlunatus</taxon>
    </lineage>
</organism>
<keyword evidence="3" id="KW-1185">Reference proteome</keyword>
<dbReference type="InterPro" id="IPR036736">
    <property type="entry name" value="ACP-like_sf"/>
</dbReference>
<reference evidence="2 3" key="1">
    <citation type="submission" date="2020-08" db="EMBL/GenBank/DDBJ databases">
        <title>Sequencing the genomes of 1000 actinobacteria strains.</title>
        <authorList>
            <person name="Klenk H.-P."/>
        </authorList>
    </citation>
    <scope>NUCLEOTIDE SEQUENCE [LARGE SCALE GENOMIC DNA]</scope>
    <source>
        <strain evidence="2 3">DSM 11053</strain>
    </source>
</reference>
<dbReference type="SUPFAM" id="SSF47336">
    <property type="entry name" value="ACP-like"/>
    <property type="match status" value="1"/>
</dbReference>
<feature type="domain" description="Carrier" evidence="1">
    <location>
        <begin position="9"/>
        <end position="89"/>
    </location>
</feature>
<dbReference type="Proteomes" id="UP000565572">
    <property type="component" value="Unassembled WGS sequence"/>
</dbReference>
<evidence type="ECO:0000313" key="2">
    <source>
        <dbReference type="EMBL" id="MBB3326091.1"/>
    </source>
</evidence>
<dbReference type="RefSeq" id="WP_183337098.1">
    <property type="nucleotide sequence ID" value="NZ_JACHZG010000001.1"/>
</dbReference>